<sequence>MRGCCLDSQYKGTLSVTNGNKDDIFNNYKDYEREWTRGTARNKRTERGRRQEFGNKSIKDDEKRQFVNETNKSPSDGNSNSERARFQSCASISHRHRRKKFWEILEISSAVVRASVVVHAISVECSLVNQEELPKDMLIKEDIYGSTLFVFTDEKGTDYIFRLLVRNRMGTLRMYPLRNSKTWSKVYEKPEYYNRKYRVPPFKIKVTPQGKRERVERLGDVSIRLARRLDGMHVYFNLLRCNCKHYADYVHVVYGTTFGNRWDVGYKPINERCPLHRRVHRNYTEIDWQNFYLKDNEPAVKALRRRVAMEGGWLERCFWRLF</sequence>
<evidence type="ECO:0000256" key="1">
    <source>
        <dbReference type="SAM" id="MobiDB-lite"/>
    </source>
</evidence>
<reference evidence="2" key="1">
    <citation type="submission" date="2021-12" db="EMBL/GenBank/DDBJ databases">
        <authorList>
            <person name="King R."/>
        </authorList>
    </citation>
    <scope>NUCLEOTIDE SEQUENCE</scope>
</reference>
<evidence type="ECO:0000313" key="3">
    <source>
        <dbReference type="Proteomes" id="UP001152759"/>
    </source>
</evidence>
<keyword evidence="3" id="KW-1185">Reference proteome</keyword>
<feature type="compositionally biased region" description="Basic and acidic residues" evidence="1">
    <location>
        <begin position="43"/>
        <end position="66"/>
    </location>
</feature>
<protein>
    <submittedName>
        <fullName evidence="2">Uncharacterized protein</fullName>
    </submittedName>
</protein>
<name>A0A9P0FAL3_BEMTA</name>
<feature type="compositionally biased region" description="Polar residues" evidence="1">
    <location>
        <begin position="67"/>
        <end position="81"/>
    </location>
</feature>
<dbReference type="EMBL" id="OU963870">
    <property type="protein sequence ID" value="CAH0395451.1"/>
    <property type="molecule type" value="Genomic_DNA"/>
</dbReference>
<feature type="region of interest" description="Disordered" evidence="1">
    <location>
        <begin position="39"/>
        <end position="84"/>
    </location>
</feature>
<dbReference type="AlphaFoldDB" id="A0A9P0FAL3"/>
<dbReference type="Proteomes" id="UP001152759">
    <property type="component" value="Chromosome 9"/>
</dbReference>
<evidence type="ECO:0000313" key="2">
    <source>
        <dbReference type="EMBL" id="CAH0395451.1"/>
    </source>
</evidence>
<accession>A0A9P0FAL3</accession>
<gene>
    <name evidence="2" type="ORF">BEMITA_LOCUS13634</name>
</gene>
<organism evidence="2 3">
    <name type="scientific">Bemisia tabaci</name>
    <name type="common">Sweetpotato whitefly</name>
    <name type="synonym">Aleurodes tabaci</name>
    <dbReference type="NCBI Taxonomy" id="7038"/>
    <lineage>
        <taxon>Eukaryota</taxon>
        <taxon>Metazoa</taxon>
        <taxon>Ecdysozoa</taxon>
        <taxon>Arthropoda</taxon>
        <taxon>Hexapoda</taxon>
        <taxon>Insecta</taxon>
        <taxon>Pterygota</taxon>
        <taxon>Neoptera</taxon>
        <taxon>Paraneoptera</taxon>
        <taxon>Hemiptera</taxon>
        <taxon>Sternorrhyncha</taxon>
        <taxon>Aleyrodoidea</taxon>
        <taxon>Aleyrodidae</taxon>
        <taxon>Aleyrodinae</taxon>
        <taxon>Bemisia</taxon>
    </lineage>
</organism>
<proteinExistence type="predicted"/>